<dbReference type="EMBL" id="VSSQ01001668">
    <property type="protein sequence ID" value="MPM10234.1"/>
    <property type="molecule type" value="Genomic_DNA"/>
</dbReference>
<dbReference type="AlphaFoldDB" id="A0A644X7V9"/>
<name>A0A644X7V9_9ZZZZ</name>
<evidence type="ECO:0000313" key="1">
    <source>
        <dbReference type="EMBL" id="MPM10234.1"/>
    </source>
</evidence>
<protein>
    <submittedName>
        <fullName evidence="1">Uncharacterized protein</fullName>
    </submittedName>
</protein>
<accession>A0A644X7V9</accession>
<reference evidence="1" key="1">
    <citation type="submission" date="2019-08" db="EMBL/GenBank/DDBJ databases">
        <authorList>
            <person name="Kucharzyk K."/>
            <person name="Murdoch R.W."/>
            <person name="Higgins S."/>
            <person name="Loffler F."/>
        </authorList>
    </citation>
    <scope>NUCLEOTIDE SEQUENCE</scope>
</reference>
<organism evidence="1">
    <name type="scientific">bioreactor metagenome</name>
    <dbReference type="NCBI Taxonomy" id="1076179"/>
    <lineage>
        <taxon>unclassified sequences</taxon>
        <taxon>metagenomes</taxon>
        <taxon>ecological metagenomes</taxon>
    </lineage>
</organism>
<proteinExistence type="predicted"/>
<comment type="caution">
    <text evidence="1">The sequence shown here is derived from an EMBL/GenBank/DDBJ whole genome shotgun (WGS) entry which is preliminary data.</text>
</comment>
<sequence>MEMIRKQTISKDIDDSGQILPATIQEEQIIVVIEKHTITAISTVVDVIKHSFFQRYLLSFHILTIQIIDSTFRIRLSGRKVRQFSSFNSSLIVK</sequence>
<gene>
    <name evidence="1" type="ORF">SDC9_56562</name>
</gene>